<comment type="caution">
    <text evidence="8">The sequence shown here is derived from an EMBL/GenBank/DDBJ whole genome shotgun (WGS) entry which is preliminary data.</text>
</comment>
<dbReference type="AlphaFoldDB" id="A0AAN7AIN0"/>
<name>A0AAN7AIN0_9PEZI</name>
<dbReference type="GO" id="GO:0005783">
    <property type="term" value="C:endoplasmic reticulum"/>
    <property type="evidence" value="ECO:0007669"/>
    <property type="project" value="UniProtKB-SubCell"/>
</dbReference>
<evidence type="ECO:0000256" key="5">
    <source>
        <dbReference type="ARBA" id="ARBA00023128"/>
    </source>
</evidence>
<keyword evidence="6" id="KW-0472">Membrane</keyword>
<dbReference type="EMBL" id="MU864404">
    <property type="protein sequence ID" value="KAK4187372.1"/>
    <property type="molecule type" value="Genomic_DNA"/>
</dbReference>
<evidence type="ECO:0000256" key="1">
    <source>
        <dbReference type="ARBA" id="ARBA00004173"/>
    </source>
</evidence>
<reference evidence="8" key="2">
    <citation type="submission" date="2023-05" db="EMBL/GenBank/DDBJ databases">
        <authorList>
            <consortium name="Lawrence Berkeley National Laboratory"/>
            <person name="Steindorff A."/>
            <person name="Hensen N."/>
            <person name="Bonometti L."/>
            <person name="Westerberg I."/>
            <person name="Brannstrom I.O."/>
            <person name="Guillou S."/>
            <person name="Cros-Aarteil S."/>
            <person name="Calhoun S."/>
            <person name="Haridas S."/>
            <person name="Kuo A."/>
            <person name="Mondo S."/>
            <person name="Pangilinan J."/>
            <person name="Riley R."/>
            <person name="Labutti K."/>
            <person name="Andreopoulos B."/>
            <person name="Lipzen A."/>
            <person name="Chen C."/>
            <person name="Yanf M."/>
            <person name="Daum C."/>
            <person name="Ng V."/>
            <person name="Clum A."/>
            <person name="Ohm R."/>
            <person name="Martin F."/>
            <person name="Silar P."/>
            <person name="Natvig D."/>
            <person name="Lalanne C."/>
            <person name="Gautier V."/>
            <person name="Ament-Velasquez S.L."/>
            <person name="Kruys A."/>
            <person name="Hutchinson M.I."/>
            <person name="Powell A.J."/>
            <person name="Barry K."/>
            <person name="Miller A.N."/>
            <person name="Grigoriev I.V."/>
            <person name="Debuchy R."/>
            <person name="Gladieux P."/>
            <person name="Thoren M.H."/>
            <person name="Johannesson H."/>
        </authorList>
    </citation>
    <scope>NUCLEOTIDE SEQUENCE</scope>
    <source>
        <strain evidence="8">PSN309</strain>
    </source>
</reference>
<keyword evidence="9" id="KW-1185">Reference proteome</keyword>
<evidence type="ECO:0000313" key="9">
    <source>
        <dbReference type="Proteomes" id="UP001302126"/>
    </source>
</evidence>
<feature type="compositionally biased region" description="Basic and acidic residues" evidence="7">
    <location>
        <begin position="97"/>
        <end position="110"/>
    </location>
</feature>
<evidence type="ECO:0000256" key="6">
    <source>
        <dbReference type="ARBA" id="ARBA00023136"/>
    </source>
</evidence>
<feature type="region of interest" description="Disordered" evidence="7">
    <location>
        <begin position="97"/>
        <end position="118"/>
    </location>
</feature>
<reference evidence="8" key="1">
    <citation type="journal article" date="2023" name="Mol. Phylogenet. Evol.">
        <title>Genome-scale phylogeny and comparative genomics of the fungal order Sordariales.</title>
        <authorList>
            <person name="Hensen N."/>
            <person name="Bonometti L."/>
            <person name="Westerberg I."/>
            <person name="Brannstrom I.O."/>
            <person name="Guillou S."/>
            <person name="Cros-Aarteil S."/>
            <person name="Calhoun S."/>
            <person name="Haridas S."/>
            <person name="Kuo A."/>
            <person name="Mondo S."/>
            <person name="Pangilinan J."/>
            <person name="Riley R."/>
            <person name="LaButti K."/>
            <person name="Andreopoulos B."/>
            <person name="Lipzen A."/>
            <person name="Chen C."/>
            <person name="Yan M."/>
            <person name="Daum C."/>
            <person name="Ng V."/>
            <person name="Clum A."/>
            <person name="Steindorff A."/>
            <person name="Ohm R.A."/>
            <person name="Martin F."/>
            <person name="Silar P."/>
            <person name="Natvig D.O."/>
            <person name="Lalanne C."/>
            <person name="Gautier V."/>
            <person name="Ament-Velasquez S.L."/>
            <person name="Kruys A."/>
            <person name="Hutchinson M.I."/>
            <person name="Powell A.J."/>
            <person name="Barry K."/>
            <person name="Miller A.N."/>
            <person name="Grigoriev I.V."/>
            <person name="Debuchy R."/>
            <person name="Gladieux P."/>
            <person name="Hiltunen Thoren M."/>
            <person name="Johannesson H."/>
        </authorList>
    </citation>
    <scope>NUCLEOTIDE SEQUENCE</scope>
    <source>
        <strain evidence="8">PSN309</strain>
    </source>
</reference>
<gene>
    <name evidence="8" type="ORF">QBC35DRAFT_234957</name>
</gene>
<protein>
    <submittedName>
        <fullName evidence="8">Uncharacterized protein</fullName>
    </submittedName>
</protein>
<evidence type="ECO:0000313" key="8">
    <source>
        <dbReference type="EMBL" id="KAK4187372.1"/>
    </source>
</evidence>
<comment type="subcellular location">
    <subcellularLocation>
        <location evidence="2">Endoplasmic reticulum</location>
    </subcellularLocation>
    <subcellularLocation>
        <location evidence="3">Membrane</location>
    </subcellularLocation>
    <subcellularLocation>
        <location evidence="1">Mitochondrion</location>
    </subcellularLocation>
</comment>
<evidence type="ECO:0000256" key="4">
    <source>
        <dbReference type="ARBA" id="ARBA00022824"/>
    </source>
</evidence>
<evidence type="ECO:0000256" key="3">
    <source>
        <dbReference type="ARBA" id="ARBA00004370"/>
    </source>
</evidence>
<organism evidence="8 9">
    <name type="scientific">Podospora australis</name>
    <dbReference type="NCBI Taxonomy" id="1536484"/>
    <lineage>
        <taxon>Eukaryota</taxon>
        <taxon>Fungi</taxon>
        <taxon>Dikarya</taxon>
        <taxon>Ascomycota</taxon>
        <taxon>Pezizomycotina</taxon>
        <taxon>Sordariomycetes</taxon>
        <taxon>Sordariomycetidae</taxon>
        <taxon>Sordariales</taxon>
        <taxon>Podosporaceae</taxon>
        <taxon>Podospora</taxon>
    </lineage>
</organism>
<dbReference type="PANTHER" id="PTHR48182">
    <property type="entry name" value="PROTEIN SERAC1"/>
    <property type="match status" value="1"/>
</dbReference>
<dbReference type="Proteomes" id="UP001302126">
    <property type="component" value="Unassembled WGS sequence"/>
</dbReference>
<keyword evidence="4" id="KW-0256">Endoplasmic reticulum</keyword>
<sequence length="234" mass="25552">MTSLSKHGRGTLEVIYKPQTGIHEIDVVLVSGLQGRPIGNPTEIEFHDILSKEITAARILLFTYLPATSDHEHSSPLFCVDCLDGAAKSLVSTLSKQKSEEERVEKKEEGVTDEPSPVSNTPLAFVAYDLGGTIVKKALAIAAHDPRYSEVSAAATRLIFFGTPHDAPDLVSWADTLCSVFLASLHGPISSRHLTTRANALATFHRNLSVDFRSARTRRFIINVFEESPIQSVS</sequence>
<evidence type="ECO:0000256" key="7">
    <source>
        <dbReference type="SAM" id="MobiDB-lite"/>
    </source>
</evidence>
<proteinExistence type="predicted"/>
<dbReference type="GO" id="GO:0016020">
    <property type="term" value="C:membrane"/>
    <property type="evidence" value="ECO:0007669"/>
    <property type="project" value="UniProtKB-SubCell"/>
</dbReference>
<accession>A0AAN7AIN0</accession>
<keyword evidence="5" id="KW-0496">Mitochondrion</keyword>
<dbReference type="PANTHER" id="PTHR48182:SF2">
    <property type="entry name" value="PROTEIN SERAC1"/>
    <property type="match status" value="1"/>
</dbReference>
<dbReference type="InterPro" id="IPR052374">
    <property type="entry name" value="SERAC1"/>
</dbReference>
<evidence type="ECO:0000256" key="2">
    <source>
        <dbReference type="ARBA" id="ARBA00004240"/>
    </source>
</evidence>
<dbReference type="GO" id="GO:0005739">
    <property type="term" value="C:mitochondrion"/>
    <property type="evidence" value="ECO:0007669"/>
    <property type="project" value="UniProtKB-SubCell"/>
</dbReference>